<reference evidence="3" key="1">
    <citation type="journal article" date="2019" name="Int. J. Syst. Evol. Microbiol.">
        <title>The Global Catalogue of Microorganisms (GCM) 10K type strain sequencing project: providing services to taxonomists for standard genome sequencing and annotation.</title>
        <authorList>
            <consortium name="The Broad Institute Genomics Platform"/>
            <consortium name="The Broad Institute Genome Sequencing Center for Infectious Disease"/>
            <person name="Wu L."/>
            <person name="Ma J."/>
        </authorList>
    </citation>
    <scope>NUCLEOTIDE SEQUENCE [LARGE SCALE GENOMIC DNA]</scope>
    <source>
        <strain evidence="3">CGMCC 4.7382</strain>
    </source>
</reference>
<proteinExistence type="predicted"/>
<keyword evidence="3" id="KW-1185">Reference proteome</keyword>
<gene>
    <name evidence="2" type="ORF">ACFQRF_25670</name>
</gene>
<comment type="caution">
    <text evidence="2">The sequence shown here is derived from an EMBL/GenBank/DDBJ whole genome shotgun (WGS) entry which is preliminary data.</text>
</comment>
<dbReference type="RefSeq" id="WP_379873770.1">
    <property type="nucleotide sequence ID" value="NZ_JBHTBH010000016.1"/>
</dbReference>
<sequence>MKRLPAVLAALVMSTGLLMTPTAASADDMQAAACTTWRDSRTFGASCTSGTYRAWADCTNGRRVYGATASNGSWSYAYCASVGSNLSRGGYSYV</sequence>
<dbReference type="Proteomes" id="UP001596540">
    <property type="component" value="Unassembled WGS sequence"/>
</dbReference>
<evidence type="ECO:0000313" key="3">
    <source>
        <dbReference type="Proteomes" id="UP001596540"/>
    </source>
</evidence>
<protein>
    <submittedName>
        <fullName evidence="2">Uncharacterized protein</fullName>
    </submittedName>
</protein>
<evidence type="ECO:0000256" key="1">
    <source>
        <dbReference type="SAM" id="SignalP"/>
    </source>
</evidence>
<dbReference type="EMBL" id="JBHTBH010000016">
    <property type="protein sequence ID" value="MFC7331131.1"/>
    <property type="molecule type" value="Genomic_DNA"/>
</dbReference>
<feature type="signal peptide" evidence="1">
    <location>
        <begin position="1"/>
        <end position="26"/>
    </location>
</feature>
<evidence type="ECO:0000313" key="2">
    <source>
        <dbReference type="EMBL" id="MFC7331131.1"/>
    </source>
</evidence>
<name>A0ABW2KPB9_9ACTN</name>
<accession>A0ABW2KPB9</accession>
<feature type="chain" id="PRO_5045221360" evidence="1">
    <location>
        <begin position="27"/>
        <end position="94"/>
    </location>
</feature>
<keyword evidence="1" id="KW-0732">Signal</keyword>
<organism evidence="2 3">
    <name type="scientific">Marinactinospora rubrisoli</name>
    <dbReference type="NCBI Taxonomy" id="2715399"/>
    <lineage>
        <taxon>Bacteria</taxon>
        <taxon>Bacillati</taxon>
        <taxon>Actinomycetota</taxon>
        <taxon>Actinomycetes</taxon>
        <taxon>Streptosporangiales</taxon>
        <taxon>Nocardiopsidaceae</taxon>
        <taxon>Marinactinospora</taxon>
    </lineage>
</organism>